<accession>A0A9P1CA88</accession>
<dbReference type="Gene3D" id="3.60.10.10">
    <property type="entry name" value="Endonuclease/exonuclease/phosphatase"/>
    <property type="match status" value="1"/>
</dbReference>
<proteinExistence type="predicted"/>
<reference evidence="4" key="1">
    <citation type="submission" date="2022-10" db="EMBL/GenBank/DDBJ databases">
        <authorList>
            <person name="Chen Y."/>
            <person name="Dougan E. K."/>
            <person name="Chan C."/>
            <person name="Rhodes N."/>
            <person name="Thang M."/>
        </authorList>
    </citation>
    <scope>NUCLEOTIDE SEQUENCE</scope>
</reference>
<evidence type="ECO:0000313" key="6">
    <source>
        <dbReference type="EMBL" id="CAL4773903.1"/>
    </source>
</evidence>
<gene>
    <name evidence="4" type="ORF">C1SCF055_LOCUS13934</name>
</gene>
<feature type="compositionally biased region" description="Basic and acidic residues" evidence="2">
    <location>
        <begin position="1026"/>
        <end position="1052"/>
    </location>
</feature>
<dbReference type="InterPro" id="IPR013087">
    <property type="entry name" value="Znf_C2H2_type"/>
</dbReference>
<evidence type="ECO:0000313" key="4">
    <source>
        <dbReference type="EMBL" id="CAI3986591.1"/>
    </source>
</evidence>
<feature type="compositionally biased region" description="Low complexity" evidence="2">
    <location>
        <begin position="483"/>
        <end position="493"/>
    </location>
</feature>
<dbReference type="Gene3D" id="3.30.160.60">
    <property type="entry name" value="Classic Zinc Finger"/>
    <property type="match status" value="1"/>
</dbReference>
<dbReference type="Pfam" id="PF00443">
    <property type="entry name" value="UCH"/>
    <property type="match status" value="1"/>
</dbReference>
<dbReference type="PROSITE" id="PS00028">
    <property type="entry name" value="ZINC_FINGER_C2H2_1"/>
    <property type="match status" value="2"/>
</dbReference>
<evidence type="ECO:0000259" key="3">
    <source>
        <dbReference type="PROSITE" id="PS50157"/>
    </source>
</evidence>
<feature type="non-terminal residue" evidence="4">
    <location>
        <position position="1"/>
    </location>
</feature>
<feature type="region of interest" description="Disordered" evidence="2">
    <location>
        <begin position="863"/>
        <end position="886"/>
    </location>
</feature>
<evidence type="ECO:0000256" key="2">
    <source>
        <dbReference type="SAM" id="MobiDB-lite"/>
    </source>
</evidence>
<name>A0A9P1CA88_9DINO</name>
<dbReference type="EMBL" id="CAMXCT020001095">
    <property type="protein sequence ID" value="CAL1139966.1"/>
    <property type="molecule type" value="Genomic_DNA"/>
</dbReference>
<dbReference type="Gene3D" id="3.90.70.10">
    <property type="entry name" value="Cysteine proteinases"/>
    <property type="match status" value="1"/>
</dbReference>
<dbReference type="GO" id="GO:0016579">
    <property type="term" value="P:protein deubiquitination"/>
    <property type="evidence" value="ECO:0007669"/>
    <property type="project" value="InterPro"/>
</dbReference>
<dbReference type="GO" id="GO:0008270">
    <property type="term" value="F:zinc ion binding"/>
    <property type="evidence" value="ECO:0007669"/>
    <property type="project" value="UniProtKB-KW"/>
</dbReference>
<keyword evidence="7" id="KW-1185">Reference proteome</keyword>
<dbReference type="OrthoDB" id="8117402at2759"/>
<feature type="region of interest" description="Disordered" evidence="2">
    <location>
        <begin position="472"/>
        <end position="493"/>
    </location>
</feature>
<sequence length="1383" mass="155197">TLALAPRNPVPMPGMITAQDINIDQSRQSTIPHFFSRQGDHEGEGCHVATNMARAADWEAAFPQWAKQSGIPPTVGHGPIQQPYKQQYTQVQKRSYKRACRRVVLTGQTWYKGQCLRTQDFPAKLVQSFQLPEGHRPGPNLMPHHHKHKPRIRILHWNPGGMSQSTFQELRHWLQSNPVDLVIISETRWGFEACWNDKDWSYVHSPSDHAKSGGLLVMIAKRWTASDNIGYNIVHPGRLLHIRLHFAKRATDVIAVYQFTDYRTTDMHLFKELLQSQGLVALNTWQDAGYTYQHGMYASRIDFLITRLNACDGPAILHNGSNADKHNCRIPANGISSKRTYTRTVAAQMRSPPTATLMGGLQLFLDLTKAFDRVHRQLDRHMINIGHLLDCIEDLQLQLSYQKSYVILATTGSNQRGAMKSRFKRTNRETFALFPRRDGSKTELPLRSHGIYLGTVMSYHAFELQTWHHRRRVPIGPGDDDGQQMQASGSSQAESSNYHVTIQPFWTELKDKIQRQAWQEVAEIPAASQYLPHSCMVCGIWNNRCQEMNGHYRLHHPDLTQGIFTKSAQITKLMPSTSPCVLCKTPFKRGHMCKVATQLAALALHCLDLTFNQLCCDICAMEFETTAQLHAHLSSDHEVQIHDWNAARDSLPESNGCSHCGQIYATRAGLRRHITDGRCPFFEPMASNTPLNAAAKWALNLQSGAISTTGLPAQQRLQLTLHCQFCGEVYSRSNDLSAHLQQTHAQLWAQSGEMVRFLLQTLTPYVGCLCNPSTHDVSRTHICNVIRQMSMIFLTSEQDLLIPWHFSDADLRMAYRHLLPNPHVDMMLNVLVDNQPMMDQADTELLNSFAALGPLLVQASQYHRSNDDEPNPKKHRHAMVKQEDEQGPTKKALLGMVKLMAQVIIQHDKAIQMQHRQTCFVLFVQTNPGSALGVLTQQALAWKTQKSTDQANPLTLRTFLLRSVILELQTRLVKLSQSSQGNPIWDTAVQEGVILADGSWPYQHWCHKEKKLIRGGAGHALSQPEAADHGGAMDDRGEPQRNRNVEHPDGHDAVNAVDAGRSLTQTALTGDEQTDPDAGAIVDGPERQGPGEGQEEEYLSRQARNALRAALTNLVLDNSSHLCYANAAVSCFLWASLSWHGELGMSAGLLRPPEVFCVHLERMVQTSKGALYKMQTPIIFTGNIQVPVFQGNTLECRWEAYQAVAAFAHYGESNAGHYRALLRTEPGHVGLDATAYWLDCDDCRKPKPCTYIPEGFMAGVTCVWLCRTDLIELHDWHQPPNATTPDTTLLHLLTGEIETDAILVQPIPAFCSLPSRRIRPCMARDLLTSSCTFQEFEKSQPFAFCLAGDISILHAILALMPLSGPDLLNHSKAPSLNLLHMHP</sequence>
<dbReference type="PROSITE" id="PS50157">
    <property type="entry name" value="ZINC_FINGER_C2H2_2"/>
    <property type="match status" value="1"/>
</dbReference>
<reference evidence="5" key="2">
    <citation type="submission" date="2024-04" db="EMBL/GenBank/DDBJ databases">
        <authorList>
            <person name="Chen Y."/>
            <person name="Shah S."/>
            <person name="Dougan E. K."/>
            <person name="Thang M."/>
            <person name="Chan C."/>
        </authorList>
    </citation>
    <scope>NUCLEOTIDE SEQUENCE [LARGE SCALE GENOMIC DNA]</scope>
</reference>
<dbReference type="EMBL" id="CAMXCT030001095">
    <property type="protein sequence ID" value="CAL4773903.1"/>
    <property type="molecule type" value="Genomic_DNA"/>
</dbReference>
<dbReference type="InterPro" id="IPR036691">
    <property type="entry name" value="Endo/exonu/phosph_ase_sf"/>
</dbReference>
<dbReference type="Proteomes" id="UP001152797">
    <property type="component" value="Unassembled WGS sequence"/>
</dbReference>
<dbReference type="InterPro" id="IPR001394">
    <property type="entry name" value="Peptidase_C19_UCH"/>
</dbReference>
<dbReference type="SMART" id="SM00355">
    <property type="entry name" value="ZnF_C2H2"/>
    <property type="match status" value="4"/>
</dbReference>
<dbReference type="EMBL" id="CAMXCT010001095">
    <property type="protein sequence ID" value="CAI3986591.1"/>
    <property type="molecule type" value="Genomic_DNA"/>
</dbReference>
<feature type="non-terminal residue" evidence="4">
    <location>
        <position position="1383"/>
    </location>
</feature>
<protein>
    <submittedName>
        <fullName evidence="6">Arylsulfatase B</fullName>
    </submittedName>
</protein>
<comment type="caution">
    <text evidence="4">The sequence shown here is derived from an EMBL/GenBank/DDBJ whole genome shotgun (WGS) entry which is preliminary data.</text>
</comment>
<keyword evidence="1" id="KW-0862">Zinc</keyword>
<evidence type="ECO:0000256" key="1">
    <source>
        <dbReference type="PROSITE-ProRule" id="PRU00042"/>
    </source>
</evidence>
<evidence type="ECO:0000313" key="5">
    <source>
        <dbReference type="EMBL" id="CAL1139966.1"/>
    </source>
</evidence>
<dbReference type="SUPFAM" id="SSF56219">
    <property type="entry name" value="DNase I-like"/>
    <property type="match status" value="1"/>
</dbReference>
<dbReference type="SUPFAM" id="SSF54001">
    <property type="entry name" value="Cysteine proteinases"/>
    <property type="match status" value="1"/>
</dbReference>
<dbReference type="InterPro" id="IPR038765">
    <property type="entry name" value="Papain-like_cys_pep_sf"/>
</dbReference>
<feature type="domain" description="C2H2-type" evidence="3">
    <location>
        <begin position="721"/>
        <end position="745"/>
    </location>
</feature>
<feature type="region of interest" description="Disordered" evidence="2">
    <location>
        <begin position="1021"/>
        <end position="1054"/>
    </location>
</feature>
<organism evidence="4">
    <name type="scientific">Cladocopium goreaui</name>
    <dbReference type="NCBI Taxonomy" id="2562237"/>
    <lineage>
        <taxon>Eukaryota</taxon>
        <taxon>Sar</taxon>
        <taxon>Alveolata</taxon>
        <taxon>Dinophyceae</taxon>
        <taxon>Suessiales</taxon>
        <taxon>Symbiodiniaceae</taxon>
        <taxon>Cladocopium</taxon>
    </lineage>
</organism>
<dbReference type="GO" id="GO:0004843">
    <property type="term" value="F:cysteine-type deubiquitinase activity"/>
    <property type="evidence" value="ECO:0007669"/>
    <property type="project" value="InterPro"/>
</dbReference>
<keyword evidence="1" id="KW-0863">Zinc-finger</keyword>
<feature type="region of interest" description="Disordered" evidence="2">
    <location>
        <begin position="1067"/>
        <end position="1095"/>
    </location>
</feature>
<evidence type="ECO:0000313" key="7">
    <source>
        <dbReference type="Proteomes" id="UP001152797"/>
    </source>
</evidence>
<keyword evidence="1" id="KW-0479">Metal-binding</keyword>